<dbReference type="SUPFAM" id="SSF56300">
    <property type="entry name" value="Metallo-dependent phosphatases"/>
    <property type="match status" value="1"/>
</dbReference>
<dbReference type="GO" id="GO:0016791">
    <property type="term" value="F:phosphatase activity"/>
    <property type="evidence" value="ECO:0007669"/>
    <property type="project" value="TreeGrafter"/>
</dbReference>
<dbReference type="Gene3D" id="3.60.21.10">
    <property type="match status" value="1"/>
</dbReference>
<dbReference type="Pfam" id="PF12850">
    <property type="entry name" value="Metallophos_2"/>
    <property type="match status" value="1"/>
</dbReference>
<dbReference type="PIRSF" id="PIRSF000883">
    <property type="entry name" value="Pesterase_MJ0912"/>
    <property type="match status" value="1"/>
</dbReference>
<organism evidence="3 4">
    <name type="scientific">Archaeoglobus sulfaticallidus PM70-1</name>
    <dbReference type="NCBI Taxonomy" id="387631"/>
    <lineage>
        <taxon>Archaea</taxon>
        <taxon>Methanobacteriati</taxon>
        <taxon>Methanobacteriota</taxon>
        <taxon>Archaeoglobi</taxon>
        <taxon>Archaeoglobales</taxon>
        <taxon>Archaeoglobaceae</taxon>
        <taxon>Archaeoglobus</taxon>
    </lineage>
</organism>
<proteinExistence type="inferred from homology"/>
<dbReference type="RefSeq" id="WP_015591562.1">
    <property type="nucleotide sequence ID" value="NC_021169.1"/>
</dbReference>
<comment type="similarity">
    <text evidence="1">Belongs to the metallophosphoesterase superfamily. YfcE family.</text>
</comment>
<dbReference type="HOGENOM" id="CLU_074761_1_1_2"/>
<feature type="domain" description="Calcineurin-like phosphoesterase" evidence="2">
    <location>
        <begin position="1"/>
        <end position="187"/>
    </location>
</feature>
<evidence type="ECO:0000259" key="2">
    <source>
        <dbReference type="Pfam" id="PF12850"/>
    </source>
</evidence>
<keyword evidence="4" id="KW-1185">Reference proteome</keyword>
<dbReference type="InterPro" id="IPR011152">
    <property type="entry name" value="Pesterase_MJ0912"/>
</dbReference>
<dbReference type="eggNOG" id="arCOG01143">
    <property type="taxonomic scope" value="Archaea"/>
</dbReference>
<dbReference type="KEGG" id="ast:Asulf_02001"/>
<dbReference type="EC" id="3.1.4.-" evidence="1"/>
<comment type="cofactor">
    <cofactor evidence="1">
        <name>a divalent metal cation</name>
        <dbReference type="ChEBI" id="CHEBI:60240"/>
    </cofactor>
</comment>
<dbReference type="PANTHER" id="PTHR42850:SF2">
    <property type="entry name" value="BLL5683 PROTEIN"/>
    <property type="match status" value="1"/>
</dbReference>
<evidence type="ECO:0000313" key="4">
    <source>
        <dbReference type="Proteomes" id="UP000013307"/>
    </source>
</evidence>
<dbReference type="InterPro" id="IPR050126">
    <property type="entry name" value="Ap4A_hydrolase"/>
</dbReference>
<name>N0BMY0_9EURY</name>
<dbReference type="InterPro" id="IPR024654">
    <property type="entry name" value="Calcineurin-like_PHP_lpxH"/>
</dbReference>
<evidence type="ECO:0000313" key="3">
    <source>
        <dbReference type="EMBL" id="AGK61966.1"/>
    </source>
</evidence>
<dbReference type="STRING" id="387631.Asulf_02001"/>
<dbReference type="NCBIfam" id="TIGR00040">
    <property type="entry name" value="yfcE"/>
    <property type="match status" value="1"/>
</dbReference>
<dbReference type="InterPro" id="IPR029052">
    <property type="entry name" value="Metallo-depent_PP-like"/>
</dbReference>
<dbReference type="GO" id="GO:0046872">
    <property type="term" value="F:metal ion binding"/>
    <property type="evidence" value="ECO:0007669"/>
    <property type="project" value="UniProtKB-KW"/>
</dbReference>
<dbReference type="GO" id="GO:0005737">
    <property type="term" value="C:cytoplasm"/>
    <property type="evidence" value="ECO:0007669"/>
    <property type="project" value="TreeGrafter"/>
</dbReference>
<dbReference type="PANTHER" id="PTHR42850">
    <property type="entry name" value="METALLOPHOSPHOESTERASE"/>
    <property type="match status" value="1"/>
</dbReference>
<keyword evidence="1" id="KW-0479">Metal-binding</keyword>
<sequence length="223" mass="25488">MKIGIISDIHSNLVALERVLERLEGCDEIICAGDVVGYYPYFNEVVEIFRKERIYSVLGNHDYSIITGDFSELDTYGKISAGYIRKNIEEKNLSWLENLPLKLETGRFNVYHGIPADSLDAIKLHVFPTFPLIEKILEVEGKSVVVGHTHIQFMKEHRNFRVVNPGSVGQPRDGDSRACYAIYDTERDSFKLDRVAYNIDEVYLEVHRAGLPHILAIRLYEGV</sequence>
<dbReference type="OrthoDB" id="9937at2157"/>
<dbReference type="Proteomes" id="UP000013307">
    <property type="component" value="Chromosome"/>
</dbReference>
<accession>N0BMY0</accession>
<evidence type="ECO:0000256" key="1">
    <source>
        <dbReference type="RuleBase" id="RU362039"/>
    </source>
</evidence>
<gene>
    <name evidence="3" type="ORF">Asulf_02001</name>
</gene>
<dbReference type="GeneID" id="15393635"/>
<protein>
    <recommendedName>
        <fullName evidence="1">Phosphoesterase</fullName>
        <ecNumber evidence="1">3.1.4.-</ecNumber>
    </recommendedName>
</protein>
<dbReference type="EMBL" id="CP005290">
    <property type="protein sequence ID" value="AGK61966.1"/>
    <property type="molecule type" value="Genomic_DNA"/>
</dbReference>
<reference evidence="3 4" key="1">
    <citation type="journal article" date="2013" name="Genome Announc.">
        <title>Complete Genome Sequence of the Thermophilic and Facultatively Chemolithoautotrophic Sulfate Reducer Archaeoglobus sulfaticallidus Strain PM70-1T.</title>
        <authorList>
            <person name="Stokke R."/>
            <person name="Hocking W.P."/>
            <person name="Steinsbu B.O."/>
            <person name="Steen I.H."/>
        </authorList>
    </citation>
    <scope>NUCLEOTIDE SEQUENCE [LARGE SCALE GENOMIC DNA]</scope>
    <source>
        <strain evidence="3">PM70-1</strain>
    </source>
</reference>
<dbReference type="AlphaFoldDB" id="N0BMY0"/>
<dbReference type="InterPro" id="IPR000979">
    <property type="entry name" value="Phosphodiesterase_MJ0936/Vps29"/>
</dbReference>